<accession>D5BQG0</accession>
<evidence type="ECO:0000313" key="2">
    <source>
        <dbReference type="Proteomes" id="UP000007460"/>
    </source>
</evidence>
<reference evidence="1 2" key="1">
    <citation type="journal article" date="2010" name="J. Bacteriol.">
        <title>Complete genome sequence of "Candidatus Puniceispirillum marinum" IMCC1322, a representative of the SAR116 clade in the Alphaproteobacteria.</title>
        <authorList>
            <person name="Oh H.M."/>
            <person name="Kwon K.K."/>
            <person name="Kang I."/>
            <person name="Kang S.G."/>
            <person name="Lee J.H."/>
            <person name="Kim S.J."/>
            <person name="Cho J.C."/>
        </authorList>
    </citation>
    <scope>NUCLEOTIDE SEQUENCE [LARGE SCALE GENOMIC DNA]</scope>
    <source>
        <strain evidence="1 2">IMCC1322</strain>
    </source>
</reference>
<keyword evidence="1" id="KW-0808">Transferase</keyword>
<keyword evidence="2" id="KW-1185">Reference proteome</keyword>
<keyword evidence="1" id="KW-0418">Kinase</keyword>
<dbReference type="RefSeq" id="WP_013047304.1">
    <property type="nucleotide sequence ID" value="NC_014010.1"/>
</dbReference>
<dbReference type="AlphaFoldDB" id="D5BQG0"/>
<sequence>MVESIEYPSLQMEIPLLQQGDILRDNGTGQFLEVMGTKVLMGITHFELQNKTTLTYLTLSEHGIKIRFTPTGNINDQQIA</sequence>
<dbReference type="GO" id="GO:0016301">
    <property type="term" value="F:kinase activity"/>
    <property type="evidence" value="ECO:0007669"/>
    <property type="project" value="UniProtKB-KW"/>
</dbReference>
<evidence type="ECO:0000313" key="1">
    <source>
        <dbReference type="EMBL" id="ADE40678.1"/>
    </source>
</evidence>
<proteinExistence type="predicted"/>
<dbReference type="EMBL" id="CP001751">
    <property type="protein sequence ID" value="ADE40678.1"/>
    <property type="molecule type" value="Genomic_DNA"/>
</dbReference>
<dbReference type="Proteomes" id="UP000007460">
    <property type="component" value="Chromosome"/>
</dbReference>
<dbReference type="KEGG" id="apb:SAR116_2435"/>
<dbReference type="STRING" id="488538.SAR116_2435"/>
<organism evidence="1 2">
    <name type="scientific">Puniceispirillum marinum (strain IMCC1322)</name>
    <dbReference type="NCBI Taxonomy" id="488538"/>
    <lineage>
        <taxon>Bacteria</taxon>
        <taxon>Pseudomonadati</taxon>
        <taxon>Pseudomonadota</taxon>
        <taxon>Alphaproteobacteria</taxon>
        <taxon>Candidatus Puniceispirillales</taxon>
        <taxon>Candidatus Puniceispirillaceae</taxon>
        <taxon>Candidatus Puniceispirillum</taxon>
    </lineage>
</organism>
<gene>
    <name evidence="1" type="ordered locus">SAR116_2435</name>
</gene>
<name>D5BQG0_PUNMI</name>
<protein>
    <submittedName>
        <fullName evidence="1">Glucokinase</fullName>
    </submittedName>
</protein>
<dbReference type="HOGENOM" id="CLU_2587175_0_0_5"/>